<accession>A0ABD3RW39</accession>
<dbReference type="EMBL" id="JALLPB020000149">
    <property type="protein sequence ID" value="KAL3816434.1"/>
    <property type="molecule type" value="Genomic_DNA"/>
</dbReference>
<gene>
    <name evidence="2" type="ORF">ACHAXA_000084</name>
</gene>
<comment type="caution">
    <text evidence="2">The sequence shown here is derived from an EMBL/GenBank/DDBJ whole genome shotgun (WGS) entry which is preliminary data.</text>
</comment>
<feature type="compositionally biased region" description="Basic residues" evidence="1">
    <location>
        <begin position="79"/>
        <end position="89"/>
    </location>
</feature>
<feature type="compositionally biased region" description="Basic and acidic residues" evidence="1">
    <location>
        <begin position="1"/>
        <end position="16"/>
    </location>
</feature>
<keyword evidence="3" id="KW-1185">Reference proteome</keyword>
<name>A0ABD3RW39_9STRA</name>
<evidence type="ECO:0000313" key="3">
    <source>
        <dbReference type="Proteomes" id="UP001530377"/>
    </source>
</evidence>
<evidence type="ECO:0000256" key="1">
    <source>
        <dbReference type="SAM" id="MobiDB-lite"/>
    </source>
</evidence>
<evidence type="ECO:0000313" key="2">
    <source>
        <dbReference type="EMBL" id="KAL3816434.1"/>
    </source>
</evidence>
<reference evidence="2 3" key="1">
    <citation type="submission" date="2024-10" db="EMBL/GenBank/DDBJ databases">
        <title>Updated reference genomes for cyclostephanoid diatoms.</title>
        <authorList>
            <person name="Roberts W.R."/>
            <person name="Alverson A.J."/>
        </authorList>
    </citation>
    <scope>NUCLEOTIDE SEQUENCE [LARGE SCALE GENOMIC DNA]</scope>
    <source>
        <strain evidence="2 3">AJA228-03</strain>
    </source>
</reference>
<protein>
    <submittedName>
        <fullName evidence="2">Uncharacterized protein</fullName>
    </submittedName>
</protein>
<feature type="region of interest" description="Disordered" evidence="1">
    <location>
        <begin position="1"/>
        <end position="120"/>
    </location>
</feature>
<proteinExistence type="predicted"/>
<sequence>MPRERRLPPRPLRGDGDVIASVSIRDGDDGEDDVAAITTSSSSSSSPPPTMGLGVMIPPSLTPHLGWTRMSYHSSKEDKRRRRSRRFRERRNDDDDAGGEGGVGGGIRTKVAGRAVVSSS</sequence>
<organism evidence="2 3">
    <name type="scientific">Cyclostephanos tholiformis</name>
    <dbReference type="NCBI Taxonomy" id="382380"/>
    <lineage>
        <taxon>Eukaryota</taxon>
        <taxon>Sar</taxon>
        <taxon>Stramenopiles</taxon>
        <taxon>Ochrophyta</taxon>
        <taxon>Bacillariophyta</taxon>
        <taxon>Coscinodiscophyceae</taxon>
        <taxon>Thalassiosirophycidae</taxon>
        <taxon>Stephanodiscales</taxon>
        <taxon>Stephanodiscaceae</taxon>
        <taxon>Cyclostephanos</taxon>
    </lineage>
</organism>
<dbReference type="Proteomes" id="UP001530377">
    <property type="component" value="Unassembled WGS sequence"/>
</dbReference>
<dbReference type="AlphaFoldDB" id="A0ABD3RW39"/>